<reference evidence="13" key="1">
    <citation type="submission" date="2024-02" db="EMBL/GenBank/DDBJ databases">
        <authorList>
            <consortium name="ELIXIR-Norway"/>
            <consortium name="Elixir Norway"/>
        </authorList>
    </citation>
    <scope>NUCLEOTIDE SEQUENCE</scope>
</reference>
<dbReference type="Gene3D" id="3.90.550.50">
    <property type="match status" value="1"/>
</dbReference>
<evidence type="ECO:0000256" key="3">
    <source>
        <dbReference type="ARBA" id="ARBA00008661"/>
    </source>
</evidence>
<dbReference type="Proteomes" id="UP001497512">
    <property type="component" value="Chromosome 6"/>
</dbReference>
<keyword evidence="7 12" id="KW-0735">Signal-anchor</keyword>
<keyword evidence="6 12" id="KW-0812">Transmembrane</keyword>
<gene>
    <name evidence="13" type="ORF">CSSPTR1EN2_LOCUS18993</name>
</gene>
<comment type="similarity">
    <text evidence="3 12">Belongs to the glycosyltransferase 31 family.</text>
</comment>
<keyword evidence="9 12" id="KW-0333">Golgi apparatus</keyword>
<feature type="transmembrane region" description="Helical" evidence="12">
    <location>
        <begin position="47"/>
        <end position="72"/>
    </location>
</feature>
<proteinExistence type="inferred from homology"/>
<evidence type="ECO:0000256" key="10">
    <source>
        <dbReference type="ARBA" id="ARBA00023136"/>
    </source>
</evidence>
<keyword evidence="11 12" id="KW-0464">Manganese</keyword>
<comment type="subcellular location">
    <subcellularLocation>
        <location evidence="1 12">Golgi apparatus membrane</location>
        <topology evidence="1 12">Single-pass type II membrane protein</topology>
    </subcellularLocation>
</comment>
<keyword evidence="5" id="KW-0808">Transferase</keyword>
<name>A0ABP0URN5_9BRYO</name>
<evidence type="ECO:0000256" key="1">
    <source>
        <dbReference type="ARBA" id="ARBA00004323"/>
    </source>
</evidence>
<comment type="cofactor">
    <cofactor evidence="12">
        <name>Mn(2+)</name>
        <dbReference type="ChEBI" id="CHEBI:29035"/>
    </cofactor>
</comment>
<dbReference type="PANTHER" id="PTHR11214:SF85">
    <property type="entry name" value="BETA-1,3-GALACTOSYLTRANSFERASE 12-RELATED"/>
    <property type="match status" value="1"/>
</dbReference>
<dbReference type="EC" id="2.4.1.-" evidence="12"/>
<keyword evidence="10 12" id="KW-0472">Membrane</keyword>
<evidence type="ECO:0000256" key="12">
    <source>
        <dbReference type="RuleBase" id="RU363063"/>
    </source>
</evidence>
<organism evidence="13 14">
    <name type="scientific">Sphagnum troendelagicum</name>
    <dbReference type="NCBI Taxonomy" id="128251"/>
    <lineage>
        <taxon>Eukaryota</taxon>
        <taxon>Viridiplantae</taxon>
        <taxon>Streptophyta</taxon>
        <taxon>Embryophyta</taxon>
        <taxon>Bryophyta</taxon>
        <taxon>Sphagnophytina</taxon>
        <taxon>Sphagnopsida</taxon>
        <taxon>Sphagnales</taxon>
        <taxon>Sphagnaceae</taxon>
        <taxon>Sphagnum</taxon>
    </lineage>
</organism>
<evidence type="ECO:0000256" key="2">
    <source>
        <dbReference type="ARBA" id="ARBA00004922"/>
    </source>
</evidence>
<evidence type="ECO:0000256" key="4">
    <source>
        <dbReference type="ARBA" id="ARBA00022676"/>
    </source>
</evidence>
<accession>A0ABP0URN5</accession>
<evidence type="ECO:0000256" key="6">
    <source>
        <dbReference type="ARBA" id="ARBA00022692"/>
    </source>
</evidence>
<dbReference type="InterPro" id="IPR002659">
    <property type="entry name" value="Glyco_trans_31"/>
</dbReference>
<dbReference type="EMBL" id="OZ019898">
    <property type="protein sequence ID" value="CAK9228353.1"/>
    <property type="molecule type" value="Genomic_DNA"/>
</dbReference>
<keyword evidence="14" id="KW-1185">Reference proteome</keyword>
<comment type="pathway">
    <text evidence="2">Protein modification; protein glycosylation.</text>
</comment>
<evidence type="ECO:0000313" key="13">
    <source>
        <dbReference type="EMBL" id="CAK9228353.1"/>
    </source>
</evidence>
<evidence type="ECO:0000256" key="5">
    <source>
        <dbReference type="ARBA" id="ARBA00022679"/>
    </source>
</evidence>
<evidence type="ECO:0000256" key="8">
    <source>
        <dbReference type="ARBA" id="ARBA00022989"/>
    </source>
</evidence>
<evidence type="ECO:0000256" key="9">
    <source>
        <dbReference type="ARBA" id="ARBA00023034"/>
    </source>
</evidence>
<keyword evidence="8 12" id="KW-1133">Transmembrane helix</keyword>
<dbReference type="PANTHER" id="PTHR11214">
    <property type="entry name" value="BETA-1,3-N-ACETYLGLUCOSAMINYLTRANSFERASE"/>
    <property type="match status" value="1"/>
</dbReference>
<evidence type="ECO:0000313" key="14">
    <source>
        <dbReference type="Proteomes" id="UP001497512"/>
    </source>
</evidence>
<sequence>MPFPSISNRKFAATILPTNNGVLWDDDKLLLPSRGRSGSSWTARNRLALMAAGGSVIAVLLLVLIVFGVHLAEEQRDLARLCGRSVTDTLREVYIKGKDVREEDESSVAADAVVDTVGLDGQEGGGKNTRKKHKVLGVVGIQTGFDSVLRRNALRETWFPSTPEGILSLEMATGLAFRFVIGHSTDGWKMQELDKEIAEHKDFIRIDVDESYQNLNLKTLAFFKAVYMLFDADFYVKADDDIYLRPDRLATLLAKERPTPRTYLGCMKKGPVITDPKMKWYEPNGYLLGSDYFLHAYGPIYALSAEVVASVSVARNNSYRMFMNEDVTIGAWMLAMDVTHEHNHALCDPECRPESIAVWDVPKCSGLCHPTEQLARLHQDPMCSMNDTHLAR</sequence>
<evidence type="ECO:0000256" key="11">
    <source>
        <dbReference type="ARBA" id="ARBA00023211"/>
    </source>
</evidence>
<keyword evidence="4 12" id="KW-0328">Glycosyltransferase</keyword>
<evidence type="ECO:0000256" key="7">
    <source>
        <dbReference type="ARBA" id="ARBA00022968"/>
    </source>
</evidence>
<protein>
    <recommendedName>
        <fullName evidence="12">Hexosyltransferase</fullName>
        <ecNumber evidence="12">2.4.1.-</ecNumber>
    </recommendedName>
</protein>
<dbReference type="Pfam" id="PF01762">
    <property type="entry name" value="Galactosyl_T"/>
    <property type="match status" value="1"/>
</dbReference>